<reference evidence="1" key="1">
    <citation type="submission" date="2019-03" db="EMBL/GenBank/DDBJ databases">
        <title>Single cell metagenomics reveals metabolic interactions within the superorganism composed of flagellate Streblomastix strix and complex community of Bacteroidetes bacteria on its surface.</title>
        <authorList>
            <person name="Treitli S.C."/>
            <person name="Kolisko M."/>
            <person name="Husnik F."/>
            <person name="Keeling P."/>
            <person name="Hampl V."/>
        </authorList>
    </citation>
    <scope>NUCLEOTIDE SEQUENCE</scope>
    <source>
        <strain evidence="1">STM</strain>
    </source>
</reference>
<dbReference type="PANTHER" id="PTHR31223:SF70">
    <property type="entry name" value="LOG FAMILY PROTEIN YJL055W"/>
    <property type="match status" value="1"/>
</dbReference>
<dbReference type="GO" id="GO:0016799">
    <property type="term" value="F:hydrolase activity, hydrolyzing N-glycosyl compounds"/>
    <property type="evidence" value="ECO:0007669"/>
    <property type="project" value="TreeGrafter"/>
</dbReference>
<dbReference type="Gene3D" id="3.40.50.450">
    <property type="match status" value="1"/>
</dbReference>
<comment type="caution">
    <text evidence="1">The sequence shown here is derived from an EMBL/GenBank/DDBJ whole genome shotgun (WGS) entry which is preliminary data.</text>
</comment>
<protein>
    <submittedName>
        <fullName evidence="1">TIGR00730 family Rossman fold protein</fullName>
    </submittedName>
</protein>
<dbReference type="NCBIfam" id="TIGR00730">
    <property type="entry name" value="Rossman fold protein, TIGR00730 family"/>
    <property type="match status" value="1"/>
</dbReference>
<evidence type="ECO:0000313" key="1">
    <source>
        <dbReference type="EMBL" id="KAA6322175.1"/>
    </source>
</evidence>
<accession>A0A5J4QL81</accession>
<dbReference type="PANTHER" id="PTHR31223">
    <property type="entry name" value="LOG FAMILY PROTEIN YJL055W"/>
    <property type="match status" value="1"/>
</dbReference>
<dbReference type="GO" id="GO:0009691">
    <property type="term" value="P:cytokinin biosynthetic process"/>
    <property type="evidence" value="ECO:0007669"/>
    <property type="project" value="InterPro"/>
</dbReference>
<gene>
    <name evidence="1" type="ORF">EZS27_028254</name>
</gene>
<dbReference type="Pfam" id="PF03641">
    <property type="entry name" value="Lysine_decarbox"/>
    <property type="match status" value="1"/>
</dbReference>
<dbReference type="EMBL" id="SNRY01003110">
    <property type="protein sequence ID" value="KAA6322175.1"/>
    <property type="molecule type" value="Genomic_DNA"/>
</dbReference>
<organism evidence="1">
    <name type="scientific">termite gut metagenome</name>
    <dbReference type="NCBI Taxonomy" id="433724"/>
    <lineage>
        <taxon>unclassified sequences</taxon>
        <taxon>metagenomes</taxon>
        <taxon>organismal metagenomes</taxon>
    </lineage>
</organism>
<dbReference type="GO" id="GO:0005829">
    <property type="term" value="C:cytosol"/>
    <property type="evidence" value="ECO:0007669"/>
    <property type="project" value="TreeGrafter"/>
</dbReference>
<name>A0A5J4QL81_9ZZZZ</name>
<proteinExistence type="predicted"/>
<dbReference type="InterPro" id="IPR005269">
    <property type="entry name" value="LOG"/>
</dbReference>
<sequence length="195" mass="21514">MSFIKKYGYLLECKQGTMVKKVGVFCSASDTVDAIYFESAYRFGEWLGKTGRTMIYGGTALGLMEQTARAAKENGGHVIGVLPSILEKEGLGSSFCNQMLYTNDLSDRKDMILKGSDVLIALPGGIGTLDEVFHVMAAASVGYHHKKIIFYNINGFYNKLLSLLDDLKANHFITGSPSDYYDVANTFEELTLFLI</sequence>
<dbReference type="AlphaFoldDB" id="A0A5J4QL81"/>
<dbReference type="SUPFAM" id="SSF102405">
    <property type="entry name" value="MCP/YpsA-like"/>
    <property type="match status" value="1"/>
</dbReference>
<dbReference type="InterPro" id="IPR031100">
    <property type="entry name" value="LOG_fam"/>
</dbReference>